<sequence length="169" mass="19633">MKFYGIKWFIILMMLWVILSGHFSMFFVMSGICSAMLSVVIVLVLLKDHYDNDEYVIYAPSKCSIVLLIRLLYYIMWIIKQVAISNLYIVRKVWRLKLDINDYVFQLIAVQQKNNLGAFILSNSITLTPGTVSIDVIWDDGYKIRVLAIDKELILGIDDIDCRVKELLQ</sequence>
<protein>
    <submittedName>
        <fullName evidence="8">Na+/H+ antiporter subunit E</fullName>
    </submittedName>
</protein>
<dbReference type="PANTHER" id="PTHR34584">
    <property type="entry name" value="NA(+)/H(+) ANTIPORTER SUBUNIT E1"/>
    <property type="match status" value="1"/>
</dbReference>
<dbReference type="GO" id="GO:0008324">
    <property type="term" value="F:monoatomic cation transmembrane transporter activity"/>
    <property type="evidence" value="ECO:0007669"/>
    <property type="project" value="InterPro"/>
</dbReference>
<evidence type="ECO:0000256" key="5">
    <source>
        <dbReference type="ARBA" id="ARBA00022989"/>
    </source>
</evidence>
<gene>
    <name evidence="9" type="ORF">LUA81_03005</name>
    <name evidence="8" type="ORF">LUA82_03030</name>
</gene>
<dbReference type="RefSeq" id="WP_218194271.1">
    <property type="nucleotide sequence ID" value="NZ_CP054597.1"/>
</dbReference>
<evidence type="ECO:0000256" key="4">
    <source>
        <dbReference type="ARBA" id="ARBA00022692"/>
    </source>
</evidence>
<feature type="transmembrane region" description="Helical" evidence="7">
    <location>
        <begin position="65"/>
        <end position="89"/>
    </location>
</feature>
<keyword evidence="4 7" id="KW-0812">Transmembrane</keyword>
<evidence type="ECO:0000256" key="3">
    <source>
        <dbReference type="ARBA" id="ARBA00022475"/>
    </source>
</evidence>
<feature type="transmembrane region" description="Helical" evidence="7">
    <location>
        <begin position="12"/>
        <end position="45"/>
    </location>
</feature>
<evidence type="ECO:0000313" key="11">
    <source>
        <dbReference type="Proteomes" id="UP001059985"/>
    </source>
</evidence>
<dbReference type="GO" id="GO:0005886">
    <property type="term" value="C:plasma membrane"/>
    <property type="evidence" value="ECO:0007669"/>
    <property type="project" value="UniProtKB-SubCell"/>
</dbReference>
<evidence type="ECO:0000313" key="9">
    <source>
        <dbReference type="EMBL" id="UTO56071.1"/>
    </source>
</evidence>
<proteinExistence type="inferred from homology"/>
<evidence type="ECO:0000313" key="8">
    <source>
        <dbReference type="EMBL" id="UTO55151.1"/>
    </source>
</evidence>
<dbReference type="Proteomes" id="UP001059985">
    <property type="component" value="Chromosome"/>
</dbReference>
<evidence type="ECO:0000256" key="6">
    <source>
        <dbReference type="ARBA" id="ARBA00023136"/>
    </source>
</evidence>
<name>A0A9Q9BTU8_9RICK</name>
<comment type="subcellular location">
    <subcellularLocation>
        <location evidence="1">Cell membrane</location>
        <topology evidence="1">Multi-pass membrane protein</topology>
    </subcellularLocation>
</comment>
<dbReference type="Pfam" id="PF01899">
    <property type="entry name" value="MNHE"/>
    <property type="match status" value="1"/>
</dbReference>
<dbReference type="InterPro" id="IPR002758">
    <property type="entry name" value="Cation_antiport_E"/>
</dbReference>
<dbReference type="Proteomes" id="UP001059822">
    <property type="component" value="Chromosome"/>
</dbReference>
<dbReference type="PANTHER" id="PTHR34584:SF1">
    <property type="entry name" value="NA(+)_H(+) ANTIPORTER SUBUNIT E1"/>
    <property type="match status" value="1"/>
</dbReference>
<keyword evidence="11" id="KW-1185">Reference proteome</keyword>
<keyword evidence="3" id="KW-1003">Cell membrane</keyword>
<evidence type="ECO:0000256" key="2">
    <source>
        <dbReference type="ARBA" id="ARBA00006228"/>
    </source>
</evidence>
<evidence type="ECO:0000256" key="1">
    <source>
        <dbReference type="ARBA" id="ARBA00004651"/>
    </source>
</evidence>
<dbReference type="EMBL" id="CP089286">
    <property type="protein sequence ID" value="UTO55151.1"/>
    <property type="molecule type" value="Genomic_DNA"/>
</dbReference>
<reference evidence="8" key="1">
    <citation type="journal article" date="2022" name="Microorganisms">
        <title>Assembly and Comparison of Ca. Neoehrlichia mikurensis Genomes.</title>
        <authorList>
            <person name="Azagi T."/>
            <person name="Dirks R.P."/>
            <person name="Yebra-Pimentel E.S."/>
            <person name="Schaap P.J."/>
            <person name="Koehorst J.J."/>
            <person name="Esser H.J."/>
            <person name="Sprong H."/>
        </authorList>
    </citation>
    <scope>NUCLEOTIDE SEQUENCE</scope>
    <source>
        <strain evidence="9">18-2804</strain>
        <strain evidence="8">18-2837</strain>
    </source>
</reference>
<keyword evidence="5 7" id="KW-1133">Transmembrane helix</keyword>
<comment type="similarity">
    <text evidence="2">Belongs to the CPA3 antiporters (TC 2.A.63) subunit E family.</text>
</comment>
<accession>A0A9Q9BTU8</accession>
<organism evidence="8 10">
    <name type="scientific">Neoehrlichia mikurensis</name>
    <dbReference type="NCBI Taxonomy" id="89586"/>
    <lineage>
        <taxon>Bacteria</taxon>
        <taxon>Pseudomonadati</taxon>
        <taxon>Pseudomonadota</taxon>
        <taxon>Alphaproteobacteria</taxon>
        <taxon>Rickettsiales</taxon>
        <taxon>Anaplasmataceae</taxon>
        <taxon>Candidatus Neoehrlichia</taxon>
    </lineage>
</organism>
<dbReference type="EMBL" id="CP089285">
    <property type="protein sequence ID" value="UTO56071.1"/>
    <property type="molecule type" value="Genomic_DNA"/>
</dbReference>
<evidence type="ECO:0000256" key="7">
    <source>
        <dbReference type="SAM" id="Phobius"/>
    </source>
</evidence>
<evidence type="ECO:0000313" key="10">
    <source>
        <dbReference type="Proteomes" id="UP001059822"/>
    </source>
</evidence>
<keyword evidence="6 7" id="KW-0472">Membrane</keyword>
<dbReference type="AlphaFoldDB" id="A0A9Q9BTU8"/>